<dbReference type="EMBL" id="LDRB01000032">
    <property type="protein sequence ID" value="KTR40385.1"/>
    <property type="molecule type" value="Genomic_DNA"/>
</dbReference>
<evidence type="ECO:0000256" key="1">
    <source>
        <dbReference type="SAM" id="MobiDB-lite"/>
    </source>
</evidence>
<protein>
    <recommendedName>
        <fullName evidence="4">EVE domain-containing protein</fullName>
    </recommendedName>
</protein>
<comment type="caution">
    <text evidence="2">The sequence shown here is derived from an EMBL/GenBank/DDBJ whole genome shotgun (WGS) entry which is preliminary data.</text>
</comment>
<gene>
    <name evidence="2" type="ORF">NS263_07940</name>
</gene>
<evidence type="ECO:0000313" key="3">
    <source>
        <dbReference type="Proteomes" id="UP000078335"/>
    </source>
</evidence>
<evidence type="ECO:0000313" key="2">
    <source>
        <dbReference type="EMBL" id="KTR40385.1"/>
    </source>
</evidence>
<dbReference type="Proteomes" id="UP000078335">
    <property type="component" value="Unassembled WGS sequence"/>
</dbReference>
<feature type="region of interest" description="Disordered" evidence="1">
    <location>
        <begin position="96"/>
        <end position="141"/>
    </location>
</feature>
<evidence type="ECO:0008006" key="4">
    <source>
        <dbReference type="Google" id="ProtNLM"/>
    </source>
</evidence>
<feature type="compositionally biased region" description="Low complexity" evidence="1">
    <location>
        <begin position="122"/>
        <end position="131"/>
    </location>
</feature>
<keyword evidence="3" id="KW-1185">Reference proteome</keyword>
<name>A0ABR5S6N4_9MICO</name>
<organism evidence="2 3">
    <name type="scientific">Curtobacterium oceanosedimentum</name>
    <dbReference type="NCBI Taxonomy" id="465820"/>
    <lineage>
        <taxon>Bacteria</taxon>
        <taxon>Bacillati</taxon>
        <taxon>Actinomycetota</taxon>
        <taxon>Actinomycetes</taxon>
        <taxon>Micrococcales</taxon>
        <taxon>Microbacteriaceae</taxon>
        <taxon>Curtobacterium</taxon>
    </lineage>
</organism>
<proteinExistence type="predicted"/>
<reference evidence="2 3" key="1">
    <citation type="journal article" date="2016" name="Front. Microbiol.">
        <title>Genomic Resource of Rice Seed Associated Bacteria.</title>
        <authorList>
            <person name="Midha S."/>
            <person name="Bansal K."/>
            <person name="Sharma S."/>
            <person name="Kumar N."/>
            <person name="Patil P.P."/>
            <person name="Chaudhry V."/>
            <person name="Patil P.B."/>
        </authorList>
    </citation>
    <scope>NUCLEOTIDE SEQUENCE [LARGE SCALE GENOMIC DNA]</scope>
    <source>
        <strain evidence="2 3">NS263</strain>
    </source>
</reference>
<sequence>MAWAIVAHHLDTLVERSDDGTAPGQPDGLIYLSDGSYAPIEVVSDNDVPHRRLSDALDRQDETITIAPDAPGWYVALRHGSNLKRIRQRVPEILQELPPSEFTDGTVPADTWAAGPDHAHRSTSSLSSVSPTSPPTQTGLD</sequence>
<accession>A0ABR5S6N4</accession>